<dbReference type="Gene3D" id="1.10.3730.20">
    <property type="match status" value="1"/>
</dbReference>
<dbReference type="InterPro" id="IPR037185">
    <property type="entry name" value="EmrE-like"/>
</dbReference>
<feature type="transmembrane region" description="Helical" evidence="2">
    <location>
        <begin position="74"/>
        <end position="93"/>
    </location>
</feature>
<sequence length="299" mass="32432">MNFPLLQAKKQGEARYHLGLLLTTTIWASTFINIKIVLLQVPPNTLAFLRFVIASLALGFYIKYKGYPLIPRKDWPRVALCGLTGIALYNFLQNQGLRYAGSTDAAILASMAPVFMALLAWAYLKEKISSRQVAGIIMAFTGSALVATKGSLESLTLNPTQLFGDSLILITGISWAIYSTSVKKLLDRYPVTSVLAYCTFAGTIFLAPLVLLEYPVNLAAVDLWDWLNIVYLGLMASALAYLLWNAGLAKVPAVTAGAYLYLLPVIAAVIAAIFLQETPGFFTIAGGLLALVGTYFASK</sequence>
<comment type="similarity">
    <text evidence="1">Belongs to the EamA transporter family.</text>
</comment>
<keyword evidence="2" id="KW-1133">Transmembrane helix</keyword>
<evidence type="ECO:0000256" key="1">
    <source>
        <dbReference type="ARBA" id="ARBA00007362"/>
    </source>
</evidence>
<evidence type="ECO:0000313" key="4">
    <source>
        <dbReference type="EMBL" id="QNB44938.1"/>
    </source>
</evidence>
<feature type="transmembrane region" description="Helical" evidence="2">
    <location>
        <begin position="281"/>
        <end position="298"/>
    </location>
</feature>
<dbReference type="PANTHER" id="PTHR12715">
    <property type="entry name" value="TRANSPORTER, DRUG/METABOLITE EXPORTER FAMILY"/>
    <property type="match status" value="1"/>
</dbReference>
<dbReference type="InterPro" id="IPR052756">
    <property type="entry name" value="Alkyne_AA_exporter"/>
</dbReference>
<evidence type="ECO:0000256" key="2">
    <source>
        <dbReference type="SAM" id="Phobius"/>
    </source>
</evidence>
<dbReference type="Proteomes" id="UP000515847">
    <property type="component" value="Chromosome"/>
</dbReference>
<keyword evidence="2" id="KW-0812">Transmembrane</keyword>
<name>A0A7G6DYN4_THEFR</name>
<feature type="domain" description="EamA" evidence="3">
    <location>
        <begin position="17"/>
        <end position="147"/>
    </location>
</feature>
<proteinExistence type="inferred from homology"/>
<dbReference type="RefSeq" id="WP_034423710.1">
    <property type="nucleotide sequence ID" value="NZ_CP045798.1"/>
</dbReference>
<feature type="domain" description="EamA" evidence="3">
    <location>
        <begin position="163"/>
        <end position="297"/>
    </location>
</feature>
<feature type="transmembrane region" description="Helical" evidence="2">
    <location>
        <begin position="133"/>
        <end position="150"/>
    </location>
</feature>
<organism evidence="4 5">
    <name type="scientific">Thermanaerosceptrum fracticalcis</name>
    <dbReference type="NCBI Taxonomy" id="1712410"/>
    <lineage>
        <taxon>Bacteria</taxon>
        <taxon>Bacillati</taxon>
        <taxon>Bacillota</taxon>
        <taxon>Clostridia</taxon>
        <taxon>Eubacteriales</taxon>
        <taxon>Peptococcaceae</taxon>
        <taxon>Thermanaerosceptrum</taxon>
    </lineage>
</organism>
<protein>
    <submittedName>
        <fullName evidence="4">EamA family transporter</fullName>
    </submittedName>
</protein>
<dbReference type="AlphaFoldDB" id="A0A7G6DYN4"/>
<feature type="transmembrane region" description="Helical" evidence="2">
    <location>
        <begin position="226"/>
        <end position="244"/>
    </location>
</feature>
<feature type="transmembrane region" description="Helical" evidence="2">
    <location>
        <begin position="45"/>
        <end position="62"/>
    </location>
</feature>
<keyword evidence="2" id="KW-0472">Membrane</keyword>
<dbReference type="GO" id="GO:0016020">
    <property type="term" value="C:membrane"/>
    <property type="evidence" value="ECO:0007669"/>
    <property type="project" value="InterPro"/>
</dbReference>
<keyword evidence="5" id="KW-1185">Reference proteome</keyword>
<feature type="transmembrane region" description="Helical" evidence="2">
    <location>
        <begin position="105"/>
        <end position="124"/>
    </location>
</feature>
<dbReference type="InterPro" id="IPR000620">
    <property type="entry name" value="EamA_dom"/>
</dbReference>
<feature type="transmembrane region" description="Helical" evidence="2">
    <location>
        <begin position="162"/>
        <end position="182"/>
    </location>
</feature>
<dbReference type="PANTHER" id="PTHR12715:SF4">
    <property type="entry name" value="EAMA DOMAIN-CONTAINING PROTEIN"/>
    <property type="match status" value="1"/>
</dbReference>
<evidence type="ECO:0000313" key="5">
    <source>
        <dbReference type="Proteomes" id="UP000515847"/>
    </source>
</evidence>
<accession>A0A7G6DYN4</accession>
<dbReference type="EMBL" id="CP045798">
    <property type="protein sequence ID" value="QNB44938.1"/>
    <property type="molecule type" value="Genomic_DNA"/>
</dbReference>
<feature type="transmembrane region" description="Helical" evidence="2">
    <location>
        <begin position="20"/>
        <end position="39"/>
    </location>
</feature>
<feature type="transmembrane region" description="Helical" evidence="2">
    <location>
        <begin position="194"/>
        <end position="214"/>
    </location>
</feature>
<dbReference type="KEGG" id="tfr:BR63_00500"/>
<evidence type="ECO:0000259" key="3">
    <source>
        <dbReference type="Pfam" id="PF00892"/>
    </source>
</evidence>
<reference evidence="4 5" key="1">
    <citation type="journal article" date="2019" name="Front. Microbiol.">
        <title>Thermoanaerosceptrum fracticalcis gen. nov. sp. nov., a Novel Fumarate-Fermenting Microorganism From a Deep Fractured Carbonate Aquifer of the US Great Basin.</title>
        <authorList>
            <person name="Hamilton-Brehm S.D."/>
            <person name="Stewart L.E."/>
            <person name="Zavarin M."/>
            <person name="Caldwell M."/>
            <person name="Lawson P.A."/>
            <person name="Onstott T.C."/>
            <person name="Grzymski J."/>
            <person name="Neveux I."/>
            <person name="Lollar B.S."/>
            <person name="Russell C.E."/>
            <person name="Moser D.P."/>
        </authorList>
    </citation>
    <scope>NUCLEOTIDE SEQUENCE [LARGE SCALE GENOMIC DNA]</scope>
    <source>
        <strain evidence="4 5">DRI-13</strain>
    </source>
</reference>
<feature type="transmembrane region" description="Helical" evidence="2">
    <location>
        <begin position="256"/>
        <end position="275"/>
    </location>
</feature>
<gene>
    <name evidence="4" type="ORF">BR63_00500</name>
</gene>
<dbReference type="OrthoDB" id="9805239at2"/>
<dbReference type="Pfam" id="PF00892">
    <property type="entry name" value="EamA"/>
    <property type="match status" value="2"/>
</dbReference>
<dbReference type="SUPFAM" id="SSF103481">
    <property type="entry name" value="Multidrug resistance efflux transporter EmrE"/>
    <property type="match status" value="2"/>
</dbReference>